<organism evidence="1 2">
    <name type="scientific">Smallanthus sonchifolius</name>
    <dbReference type="NCBI Taxonomy" id="185202"/>
    <lineage>
        <taxon>Eukaryota</taxon>
        <taxon>Viridiplantae</taxon>
        <taxon>Streptophyta</taxon>
        <taxon>Embryophyta</taxon>
        <taxon>Tracheophyta</taxon>
        <taxon>Spermatophyta</taxon>
        <taxon>Magnoliopsida</taxon>
        <taxon>eudicotyledons</taxon>
        <taxon>Gunneridae</taxon>
        <taxon>Pentapetalae</taxon>
        <taxon>asterids</taxon>
        <taxon>campanulids</taxon>
        <taxon>Asterales</taxon>
        <taxon>Asteraceae</taxon>
        <taxon>Asteroideae</taxon>
        <taxon>Heliantheae alliance</taxon>
        <taxon>Millerieae</taxon>
        <taxon>Smallanthus</taxon>
    </lineage>
</organism>
<sequence length="101" mass="11420">MELDSAANPTSGWFHLESIEHSEAAMNSNCRKEIEEIRSDLRRMSMGCWRAHLDEDRKKESAIETHEDQKVFNQGGANPATKFVQAKTNSSSITIVRKQGL</sequence>
<dbReference type="EMBL" id="CM042018">
    <property type="protein sequence ID" value="KAI3826996.1"/>
    <property type="molecule type" value="Genomic_DNA"/>
</dbReference>
<reference evidence="2" key="1">
    <citation type="journal article" date="2022" name="Mol. Ecol. Resour.">
        <title>The genomes of chicory, endive, great burdock and yacon provide insights into Asteraceae palaeo-polyploidization history and plant inulin production.</title>
        <authorList>
            <person name="Fan W."/>
            <person name="Wang S."/>
            <person name="Wang H."/>
            <person name="Wang A."/>
            <person name="Jiang F."/>
            <person name="Liu H."/>
            <person name="Zhao H."/>
            <person name="Xu D."/>
            <person name="Zhang Y."/>
        </authorList>
    </citation>
    <scope>NUCLEOTIDE SEQUENCE [LARGE SCALE GENOMIC DNA]</scope>
    <source>
        <strain evidence="2">cv. Yunnan</strain>
    </source>
</reference>
<comment type="caution">
    <text evidence="1">The sequence shown here is derived from an EMBL/GenBank/DDBJ whole genome shotgun (WGS) entry which is preliminary data.</text>
</comment>
<protein>
    <submittedName>
        <fullName evidence="1">Uncharacterized protein</fullName>
    </submittedName>
</protein>
<name>A0ACB9K3V1_9ASTR</name>
<keyword evidence="2" id="KW-1185">Reference proteome</keyword>
<reference evidence="1 2" key="2">
    <citation type="journal article" date="2022" name="Mol. Ecol. Resour.">
        <title>The genomes of chicory, endive, great burdock and yacon provide insights into Asteraceae paleo-polyploidization history and plant inulin production.</title>
        <authorList>
            <person name="Fan W."/>
            <person name="Wang S."/>
            <person name="Wang H."/>
            <person name="Wang A."/>
            <person name="Jiang F."/>
            <person name="Liu H."/>
            <person name="Zhao H."/>
            <person name="Xu D."/>
            <person name="Zhang Y."/>
        </authorList>
    </citation>
    <scope>NUCLEOTIDE SEQUENCE [LARGE SCALE GENOMIC DNA]</scope>
    <source>
        <strain evidence="2">cv. Yunnan</strain>
        <tissue evidence="1">Leaves</tissue>
    </source>
</reference>
<evidence type="ECO:0000313" key="1">
    <source>
        <dbReference type="EMBL" id="KAI3826996.1"/>
    </source>
</evidence>
<evidence type="ECO:0000313" key="2">
    <source>
        <dbReference type="Proteomes" id="UP001056120"/>
    </source>
</evidence>
<dbReference type="Proteomes" id="UP001056120">
    <property type="component" value="Linkage Group LG01"/>
</dbReference>
<accession>A0ACB9K3V1</accession>
<proteinExistence type="predicted"/>
<gene>
    <name evidence="1" type="ORF">L1987_01057</name>
</gene>